<dbReference type="OrthoDB" id="2555434at2759"/>
<dbReference type="PANTHER" id="PTHR38646">
    <property type="entry name" value="YALI0F00814P"/>
    <property type="match status" value="1"/>
</dbReference>
<dbReference type="InParanoid" id="G4TIZ2"/>
<sequence length="144" mass="16525">MNTPDGKRHFTYRGHRRKSFTVVDNAELVELRARQRTYDAGYTRSIVLTLGTAVLFLRVFDERFYNIGVLYIIIAGFLITAAYLRRRHSNRDFSDQLRPLPAPTNSTTKRIFGAPFVTAGWIVIFVSLILVGADIVLFVFILRL</sequence>
<evidence type="ECO:0000313" key="3">
    <source>
        <dbReference type="Proteomes" id="UP000007148"/>
    </source>
</evidence>
<dbReference type="HOGENOM" id="CLU_107661_1_0_1"/>
<protein>
    <recommendedName>
        <fullName evidence="4">DUF202 domain-containing protein</fullName>
    </recommendedName>
</protein>
<accession>G4TIZ2</accession>
<feature type="transmembrane region" description="Helical" evidence="1">
    <location>
        <begin position="119"/>
        <end position="142"/>
    </location>
</feature>
<keyword evidence="1" id="KW-1133">Transmembrane helix</keyword>
<dbReference type="STRING" id="1109443.G4TIZ2"/>
<reference evidence="2 3" key="1">
    <citation type="journal article" date="2011" name="PLoS Pathog.">
        <title>Endophytic Life Strategies Decoded by Genome and Transcriptome Analyses of the Mutualistic Root Symbiont Piriformospora indica.</title>
        <authorList>
            <person name="Zuccaro A."/>
            <person name="Lahrmann U."/>
            <person name="Guldener U."/>
            <person name="Langen G."/>
            <person name="Pfiffi S."/>
            <person name="Biedenkopf D."/>
            <person name="Wong P."/>
            <person name="Samans B."/>
            <person name="Grimm C."/>
            <person name="Basiewicz M."/>
            <person name="Murat C."/>
            <person name="Martin F."/>
            <person name="Kogel K.H."/>
        </authorList>
    </citation>
    <scope>NUCLEOTIDE SEQUENCE [LARGE SCALE GENOMIC DNA]</scope>
    <source>
        <strain evidence="2 3">DSM 11827</strain>
    </source>
</reference>
<dbReference type="Proteomes" id="UP000007148">
    <property type="component" value="Unassembled WGS sequence"/>
</dbReference>
<proteinExistence type="predicted"/>
<dbReference type="eggNOG" id="ENOG502S764">
    <property type="taxonomic scope" value="Eukaryota"/>
</dbReference>
<organism evidence="2 3">
    <name type="scientific">Serendipita indica (strain DSM 11827)</name>
    <name type="common">Root endophyte fungus</name>
    <name type="synonym">Piriformospora indica</name>
    <dbReference type="NCBI Taxonomy" id="1109443"/>
    <lineage>
        <taxon>Eukaryota</taxon>
        <taxon>Fungi</taxon>
        <taxon>Dikarya</taxon>
        <taxon>Basidiomycota</taxon>
        <taxon>Agaricomycotina</taxon>
        <taxon>Agaricomycetes</taxon>
        <taxon>Sebacinales</taxon>
        <taxon>Serendipitaceae</taxon>
        <taxon>Serendipita</taxon>
    </lineage>
</organism>
<dbReference type="AlphaFoldDB" id="G4TIZ2"/>
<gene>
    <name evidence="2" type="ORF">PIIN_05223</name>
</gene>
<feature type="transmembrane region" description="Helical" evidence="1">
    <location>
        <begin position="65"/>
        <end position="84"/>
    </location>
</feature>
<evidence type="ECO:0000313" key="2">
    <source>
        <dbReference type="EMBL" id="CCA71284.1"/>
    </source>
</evidence>
<name>G4TIZ2_SERID</name>
<evidence type="ECO:0000256" key="1">
    <source>
        <dbReference type="SAM" id="Phobius"/>
    </source>
</evidence>
<dbReference type="EMBL" id="CAFZ01000113">
    <property type="protein sequence ID" value="CCA71284.1"/>
    <property type="molecule type" value="Genomic_DNA"/>
</dbReference>
<keyword evidence="3" id="KW-1185">Reference proteome</keyword>
<evidence type="ECO:0008006" key="4">
    <source>
        <dbReference type="Google" id="ProtNLM"/>
    </source>
</evidence>
<keyword evidence="1" id="KW-0812">Transmembrane</keyword>
<comment type="caution">
    <text evidence="2">The sequence shown here is derived from an EMBL/GenBank/DDBJ whole genome shotgun (WGS) entry which is preliminary data.</text>
</comment>
<dbReference type="PANTHER" id="PTHR38646:SF1">
    <property type="entry name" value="DUF202 DOMAIN-CONTAINING PROTEIN"/>
    <property type="match status" value="1"/>
</dbReference>
<feature type="transmembrane region" description="Helical" evidence="1">
    <location>
        <begin position="41"/>
        <end position="59"/>
    </location>
</feature>
<keyword evidence="1" id="KW-0472">Membrane</keyword>
<dbReference type="OMA" id="WAIMFER"/>